<geneLocation type="plasmid" evidence="1 2">
    <name>unnamed7</name>
</geneLocation>
<reference evidence="1 2" key="1">
    <citation type="submission" date="2020-06" db="EMBL/GenBank/DDBJ databases">
        <title>Complete genome of Azosprillum oryzae KACC14407.</title>
        <authorList>
            <person name="Kim M."/>
            <person name="Park Y.-J."/>
            <person name="Shin J.-H."/>
        </authorList>
    </citation>
    <scope>NUCLEOTIDE SEQUENCE [LARGE SCALE GENOMIC DNA]</scope>
    <source>
        <strain evidence="1 2">KACC 14407</strain>
        <plasmid evidence="1 2">unnamed7</plasmid>
    </source>
</reference>
<dbReference type="RefSeq" id="WP_136705945.1">
    <property type="nucleotide sequence ID" value="NZ_BSOV01000001.1"/>
</dbReference>
<evidence type="ECO:0000313" key="1">
    <source>
        <dbReference type="EMBL" id="QKS54675.1"/>
    </source>
</evidence>
<organism evidence="1 2">
    <name type="scientific">Azospirillum oryzae</name>
    <dbReference type="NCBI Taxonomy" id="286727"/>
    <lineage>
        <taxon>Bacteria</taxon>
        <taxon>Pseudomonadati</taxon>
        <taxon>Pseudomonadota</taxon>
        <taxon>Alphaproteobacteria</taxon>
        <taxon>Rhodospirillales</taxon>
        <taxon>Azospirillaceae</taxon>
        <taxon>Azospirillum</taxon>
    </lineage>
</organism>
<evidence type="ECO:0000313" key="2">
    <source>
        <dbReference type="Proteomes" id="UP000509702"/>
    </source>
</evidence>
<keyword evidence="1" id="KW-0614">Plasmid</keyword>
<dbReference type="AlphaFoldDB" id="A0A6N1AS92"/>
<protein>
    <recommendedName>
        <fullName evidence="3">Myb-like domain-containing protein</fullName>
    </recommendedName>
</protein>
<evidence type="ECO:0008006" key="3">
    <source>
        <dbReference type="Google" id="ProtNLM"/>
    </source>
</evidence>
<sequence length="199" mass="21787">MKLRRKTKPDLKWKPDEVRVLQEMDPASACSMEIAAVLPGPNRTSITDHSQELGLAAAEAGEPDIRITSRSPPTGWSIGEFLVLLESYPSPNLMMEDIARHLPGKSLSQIRRAAHGANLRRPRSAQATAVSGRDAKNVWTDDEDALVLSMWRSASLKEIQCLLPHRTEGAIANRGRKLLRQGAPQDATASYGNLAFAAQ</sequence>
<dbReference type="Proteomes" id="UP000509702">
    <property type="component" value="Plasmid unnamed7"/>
</dbReference>
<dbReference type="KEGG" id="aoz:HUE56_29685"/>
<name>A0A6N1AS92_9PROT</name>
<dbReference type="EMBL" id="CP054622">
    <property type="protein sequence ID" value="QKS54675.1"/>
    <property type="molecule type" value="Genomic_DNA"/>
</dbReference>
<proteinExistence type="predicted"/>
<accession>A0A6N1AS92</accession>
<gene>
    <name evidence="1" type="ORF">HUE56_29685</name>
</gene>
<keyword evidence="2" id="KW-1185">Reference proteome</keyword>